<dbReference type="PANTHER" id="PTHR16275:SF8">
    <property type="entry name" value="COILED-COIL DOMAIN-CONTAINING PROTEIN 40"/>
    <property type="match status" value="1"/>
</dbReference>
<dbReference type="GO" id="GO:0005737">
    <property type="term" value="C:cytoplasm"/>
    <property type="evidence" value="ECO:0007669"/>
    <property type="project" value="TreeGrafter"/>
</dbReference>
<dbReference type="Proteomes" id="UP000663848">
    <property type="component" value="Unassembled WGS sequence"/>
</dbReference>
<comment type="caution">
    <text evidence="1">The sequence shown here is derived from an EMBL/GenBank/DDBJ whole genome shotgun (WGS) entry which is preliminary data.</text>
</comment>
<gene>
    <name evidence="1" type="ORF">QYT958_LOCUS2775</name>
    <name evidence="2" type="ORF">TSG867_LOCUS20154</name>
</gene>
<dbReference type="Proteomes" id="UP000663862">
    <property type="component" value="Unassembled WGS sequence"/>
</dbReference>
<evidence type="ECO:0000313" key="2">
    <source>
        <dbReference type="EMBL" id="CAF4488947.1"/>
    </source>
</evidence>
<protein>
    <submittedName>
        <fullName evidence="1">Uncharacterized protein</fullName>
    </submittedName>
</protein>
<accession>A0A820TX19</accession>
<name>A0A820TX19_9BILA</name>
<dbReference type="EMBL" id="CAJOBQ010001456">
    <property type="protein sequence ID" value="CAF4488947.1"/>
    <property type="molecule type" value="Genomic_DNA"/>
</dbReference>
<dbReference type="GO" id="GO:0035082">
    <property type="term" value="P:axoneme assembly"/>
    <property type="evidence" value="ECO:0007669"/>
    <property type="project" value="InterPro"/>
</dbReference>
<organism evidence="1 3">
    <name type="scientific">Rotaria socialis</name>
    <dbReference type="NCBI Taxonomy" id="392032"/>
    <lineage>
        <taxon>Eukaryota</taxon>
        <taxon>Metazoa</taxon>
        <taxon>Spiralia</taxon>
        <taxon>Gnathifera</taxon>
        <taxon>Rotifera</taxon>
        <taxon>Eurotatoria</taxon>
        <taxon>Bdelloidea</taxon>
        <taxon>Philodinida</taxon>
        <taxon>Philodinidae</taxon>
        <taxon>Rotaria</taxon>
    </lineage>
</organism>
<evidence type="ECO:0000313" key="3">
    <source>
        <dbReference type="Proteomes" id="UP000663848"/>
    </source>
</evidence>
<dbReference type="InterPro" id="IPR037386">
    <property type="entry name" value="CCDC40"/>
</dbReference>
<evidence type="ECO:0000313" key="1">
    <source>
        <dbReference type="EMBL" id="CAF4477841.1"/>
    </source>
</evidence>
<proteinExistence type="predicted"/>
<dbReference type="PANTHER" id="PTHR16275">
    <property type="entry name" value="COILED-COIL DOMAIN-CONTAINING PROTEIN 40"/>
    <property type="match status" value="1"/>
</dbReference>
<reference evidence="1" key="1">
    <citation type="submission" date="2021-02" db="EMBL/GenBank/DDBJ databases">
        <authorList>
            <person name="Nowell W R."/>
        </authorList>
    </citation>
    <scope>NUCLEOTIDE SEQUENCE</scope>
</reference>
<sequence>MNSTGLRMIQNAFSSNRERFFSIEESIPYYCGTQAGELEQQLEEYKMDQQEHVARMTELGGQRDQSTNENSKLDDRIIELSLQKNMMLITLTEKQLRAKYYEQIKEGKYIKVHQTPDALSNARENQINRLRYFETILHGLSERCPQFRRQFVQIQDMLRKRLSDQIARPSSSQ</sequence>
<dbReference type="EMBL" id="CAJOBR010000184">
    <property type="protein sequence ID" value="CAF4477841.1"/>
    <property type="molecule type" value="Genomic_DNA"/>
</dbReference>
<dbReference type="AlphaFoldDB" id="A0A820TX19"/>